<reference evidence="1" key="2">
    <citation type="journal article" date="2014" name="Genome Biol. Evol.">
        <title>Settling down: the genome of Serratia symbiotica from the aphid Cinara tujafilina zooms in on the process of accommodation to a cooperative intracellular life.</title>
        <authorList>
            <person name="Manzano-Marin A."/>
            <person name="Latorre A."/>
        </authorList>
    </citation>
    <scope>NUCLEOTIDE SEQUENCE</scope>
    <source>
        <strain evidence="1">SCt-VLC</strain>
    </source>
</reference>
<reference evidence="1" key="1">
    <citation type="submission" date="2013-06" db="EMBL/GenBank/DDBJ databases">
        <authorList>
            <person name="Mazano-Marin A."/>
        </authorList>
    </citation>
    <scope>NUCLEOTIDE SEQUENCE</scope>
    <source>
        <strain evidence="1">SCt-VLC</strain>
    </source>
</reference>
<dbReference type="RefSeq" id="WP_061770474.1">
    <property type="nucleotide sequence ID" value="NZ_FR904234.1"/>
</dbReference>
<proteinExistence type="predicted"/>
<organism evidence="1">
    <name type="scientific">Serratia symbiotica SCt-VLC</name>
    <dbReference type="NCBI Taxonomy" id="1347341"/>
    <lineage>
        <taxon>Bacteria</taxon>
        <taxon>Pseudomonadati</taxon>
        <taxon>Pseudomonadota</taxon>
        <taxon>Gammaproteobacteria</taxon>
        <taxon>Enterobacterales</taxon>
        <taxon>Yersiniaceae</taxon>
        <taxon>Serratia</taxon>
        <taxon>Serratia symbiotica</taxon>
    </lineage>
</organism>
<dbReference type="InterPro" id="IPR021413">
    <property type="entry name" value="DUF3053"/>
</dbReference>
<dbReference type="AlphaFoldDB" id="A0A068RC17"/>
<name>A0A068RC17_9GAMM</name>
<sequence length="245" mass="27298">MALGIQNRGFTRWWLPVLALLMVMQLTACGDKEPEQRKAFIDYLQNTVMYSGARLPTLSEDQQKKFSNYNGDYAILVGFSQQLSKSIGASLTPALDQINQIRVAQDYMSKRDALQQSIGALNLLGQQIQSAKSQADAARMALKQPDDLKAVYNQVYDNIVTVPTHALMPAIPTTTSFIQDLVHIGDFLQAQGNQVSFNNNGVQFRTAQQATQYNAMILNLVAKQQDLLKAQQTIQPLMCISRDLI</sequence>
<protein>
    <submittedName>
        <fullName evidence="1">Uncharacterized protein YiaF</fullName>
    </submittedName>
</protein>
<dbReference type="Pfam" id="PF11254">
    <property type="entry name" value="DUF3053"/>
    <property type="match status" value="1"/>
</dbReference>
<accession>A0A068RC17</accession>
<evidence type="ECO:0000313" key="1">
    <source>
        <dbReference type="EMBL" id="CDG48141.1"/>
    </source>
</evidence>
<dbReference type="EMBL" id="FR904234">
    <property type="protein sequence ID" value="CDG48141.1"/>
    <property type="molecule type" value="Genomic_DNA"/>
</dbReference>
<dbReference type="OrthoDB" id="8821151at2"/>
<gene>
    <name evidence="1" type="primary">yiaF</name>
    <name evidence="1" type="ORF">SCTVLC_1439</name>
</gene>